<evidence type="ECO:0000256" key="2">
    <source>
        <dbReference type="ARBA" id="ARBA00005466"/>
    </source>
</evidence>
<protein>
    <submittedName>
        <fullName evidence="8">FAD-binding PCMH-type domain-containing protein</fullName>
    </submittedName>
</protein>
<dbReference type="SUPFAM" id="SSF56176">
    <property type="entry name" value="FAD-binding/transporter-associated domain-like"/>
    <property type="match status" value="1"/>
</dbReference>
<sequence>MRVLKLLLVTYAALTQTASAVPLDTSEANTRDVLCKAIPGDSAWPSDLDWAQLNNSVGGVLLATRPIAYVCHDPSFDEDTCASLKEVWSFDTPHLQSPADILSPYFQNQSCDPFTSTQKPCTLGNYASYSINVTGVGDIQAGIQFSRDKNIRLVLKNTGHDLLGKSTGKGALSLWLHNLNKIEFSDECSHGSQYRGPCVKLGGGVIFDDVYTAASALGLRIVGGTCPTVGISGGYTAGGGHGVFTSIYGMAADNVLEWEVVTADGSHLFATPDINTDLYWALSGGGPGTFAVVVSMTMRVYLDAPMSAASLSFSNATVGGVEEFWRAVTAFHTSLLPLVSSGATSSFSISQTSLTAFNIAIPKSNTTEVNCILRGINATMAPVGVISGLVATQHTGFLDMYNTYLKPVAERIPAAQIVGGRLIPRSLIEGNRTSLEVTQAFRFAVEAGFNIICVAIDARKPPQYGNSVFPIWRSSLMTCLIQMSWDFDVPREVMLSRQTQLTDTVMPRIEAATPGGGAYLNEASFQQADWEETFYGANYPRLSAIKTKYDPESLFYAETAVGSEAWSPDSDGRLCRL</sequence>
<dbReference type="InterPro" id="IPR016166">
    <property type="entry name" value="FAD-bd_PCMH"/>
</dbReference>
<keyword evidence="4" id="KW-0274">FAD</keyword>
<evidence type="ECO:0000256" key="6">
    <source>
        <dbReference type="SAM" id="SignalP"/>
    </source>
</evidence>
<comment type="similarity">
    <text evidence="2">Belongs to the oxygen-dependent FAD-linked oxidoreductase family.</text>
</comment>
<dbReference type="EMBL" id="JARVKF010000415">
    <property type="protein sequence ID" value="KAK9415510.1"/>
    <property type="molecule type" value="Genomic_DNA"/>
</dbReference>
<dbReference type="Proteomes" id="UP001408356">
    <property type="component" value="Unassembled WGS sequence"/>
</dbReference>
<organism evidence="8 9">
    <name type="scientific">Seiridium unicorne</name>
    <dbReference type="NCBI Taxonomy" id="138068"/>
    <lineage>
        <taxon>Eukaryota</taxon>
        <taxon>Fungi</taxon>
        <taxon>Dikarya</taxon>
        <taxon>Ascomycota</taxon>
        <taxon>Pezizomycotina</taxon>
        <taxon>Sordariomycetes</taxon>
        <taxon>Xylariomycetidae</taxon>
        <taxon>Amphisphaeriales</taxon>
        <taxon>Sporocadaceae</taxon>
        <taxon>Seiridium</taxon>
    </lineage>
</organism>
<comment type="cofactor">
    <cofactor evidence="1">
        <name>FAD</name>
        <dbReference type="ChEBI" id="CHEBI:57692"/>
    </cofactor>
</comment>
<dbReference type="Pfam" id="PF08031">
    <property type="entry name" value="BBE"/>
    <property type="match status" value="1"/>
</dbReference>
<evidence type="ECO:0000259" key="7">
    <source>
        <dbReference type="PROSITE" id="PS51387"/>
    </source>
</evidence>
<evidence type="ECO:0000313" key="8">
    <source>
        <dbReference type="EMBL" id="KAK9415510.1"/>
    </source>
</evidence>
<accession>A0ABR2ULK8</accession>
<dbReference type="InterPro" id="IPR036318">
    <property type="entry name" value="FAD-bd_PCMH-like_sf"/>
</dbReference>
<keyword evidence="3" id="KW-0285">Flavoprotein</keyword>
<proteinExistence type="inferred from homology"/>
<dbReference type="PANTHER" id="PTHR42973:SF39">
    <property type="entry name" value="FAD-BINDING PCMH-TYPE DOMAIN-CONTAINING PROTEIN"/>
    <property type="match status" value="1"/>
</dbReference>
<feature type="domain" description="FAD-binding PCMH-type" evidence="7">
    <location>
        <begin position="123"/>
        <end position="303"/>
    </location>
</feature>
<dbReference type="InterPro" id="IPR012951">
    <property type="entry name" value="BBE"/>
</dbReference>
<dbReference type="PROSITE" id="PS51387">
    <property type="entry name" value="FAD_PCMH"/>
    <property type="match status" value="1"/>
</dbReference>
<evidence type="ECO:0000256" key="3">
    <source>
        <dbReference type="ARBA" id="ARBA00022630"/>
    </source>
</evidence>
<evidence type="ECO:0000256" key="1">
    <source>
        <dbReference type="ARBA" id="ARBA00001974"/>
    </source>
</evidence>
<comment type="caution">
    <text evidence="8">The sequence shown here is derived from an EMBL/GenBank/DDBJ whole genome shotgun (WGS) entry which is preliminary data.</text>
</comment>
<evidence type="ECO:0000313" key="9">
    <source>
        <dbReference type="Proteomes" id="UP001408356"/>
    </source>
</evidence>
<feature type="chain" id="PRO_5045400165" evidence="6">
    <location>
        <begin position="21"/>
        <end position="577"/>
    </location>
</feature>
<keyword evidence="5" id="KW-0560">Oxidoreductase</keyword>
<dbReference type="InterPro" id="IPR006094">
    <property type="entry name" value="Oxid_FAD_bind_N"/>
</dbReference>
<keyword evidence="6" id="KW-0732">Signal</keyword>
<dbReference type="Pfam" id="PF01565">
    <property type="entry name" value="FAD_binding_4"/>
    <property type="match status" value="1"/>
</dbReference>
<reference evidence="8 9" key="1">
    <citation type="journal article" date="2024" name="J. Plant Pathol.">
        <title>Sequence and assembly of the genome of Seiridium unicorne, isolate CBS 538.82, causal agent of cypress canker disease.</title>
        <authorList>
            <person name="Scali E."/>
            <person name="Rocca G.D."/>
            <person name="Danti R."/>
            <person name="Garbelotto M."/>
            <person name="Barberini S."/>
            <person name="Baroncelli R."/>
            <person name="Emiliani G."/>
        </authorList>
    </citation>
    <scope>NUCLEOTIDE SEQUENCE [LARGE SCALE GENOMIC DNA]</scope>
    <source>
        <strain evidence="8 9">BM-138-508</strain>
    </source>
</reference>
<evidence type="ECO:0000256" key="4">
    <source>
        <dbReference type="ARBA" id="ARBA00022827"/>
    </source>
</evidence>
<dbReference type="Gene3D" id="3.30.465.10">
    <property type="match status" value="2"/>
</dbReference>
<keyword evidence="9" id="KW-1185">Reference proteome</keyword>
<dbReference type="PANTHER" id="PTHR42973">
    <property type="entry name" value="BINDING OXIDOREDUCTASE, PUTATIVE (AFU_ORTHOLOGUE AFUA_1G17690)-RELATED"/>
    <property type="match status" value="1"/>
</dbReference>
<feature type="signal peptide" evidence="6">
    <location>
        <begin position="1"/>
        <end position="20"/>
    </location>
</feature>
<name>A0ABR2ULK8_9PEZI</name>
<dbReference type="InterPro" id="IPR050416">
    <property type="entry name" value="FAD-linked_Oxidoreductase"/>
</dbReference>
<dbReference type="InterPro" id="IPR016169">
    <property type="entry name" value="FAD-bd_PCMH_sub2"/>
</dbReference>
<evidence type="ECO:0000256" key="5">
    <source>
        <dbReference type="ARBA" id="ARBA00023002"/>
    </source>
</evidence>
<gene>
    <name evidence="8" type="ORF">SUNI508_10350</name>
</gene>